<gene>
    <name evidence="1" type="ORF">BH720_029480</name>
</gene>
<proteinExistence type="predicted"/>
<protein>
    <submittedName>
        <fullName evidence="1">Uncharacterized protein</fullName>
    </submittedName>
</protein>
<organism evidence="1 2">
    <name type="scientific">Desertifilum tharense IPPAS B-1220</name>
    <dbReference type="NCBI Taxonomy" id="1781255"/>
    <lineage>
        <taxon>Bacteria</taxon>
        <taxon>Bacillati</taxon>
        <taxon>Cyanobacteriota</taxon>
        <taxon>Cyanophyceae</taxon>
        <taxon>Desertifilales</taxon>
        <taxon>Desertifilaceae</taxon>
        <taxon>Desertifilum</taxon>
    </lineage>
</organism>
<dbReference type="Proteomes" id="UP000095472">
    <property type="component" value="Chromosome"/>
</dbReference>
<keyword evidence="2" id="KW-1185">Reference proteome</keyword>
<name>A0ACD5GRA7_9CYAN</name>
<sequence>MIVMGTTGLAGAAAITAALAMLGTWWYDWRNCISRHYRSSN</sequence>
<evidence type="ECO:0000313" key="1">
    <source>
        <dbReference type="EMBL" id="XPM63410.1"/>
    </source>
</evidence>
<reference evidence="1 2" key="1">
    <citation type="journal article" date="2016" name="Genome Announc.">
        <title>Draft Genome Sequence of the Thermotolerant Cyanobacterium Desertifilum sp. IPPAS B-1220.</title>
        <authorList>
            <person name="Mironov K.S."/>
            <person name="Sinetova M.A."/>
            <person name="Bolatkhan K."/>
            <person name="Zayadan B.K."/>
            <person name="Ustinova V.V."/>
            <person name="Kupriyanova E.V."/>
            <person name="Skrypnik A.N."/>
            <person name="Gogoleva N.E."/>
            <person name="Gogolev Y.V."/>
            <person name="Los D.A."/>
        </authorList>
    </citation>
    <scope>NUCLEOTIDE SEQUENCE [LARGE SCALE GENOMIC DNA]</scope>
    <source>
        <strain evidence="1 2">IPPAS B-1220</strain>
    </source>
</reference>
<evidence type="ECO:0000313" key="2">
    <source>
        <dbReference type="Proteomes" id="UP000095472"/>
    </source>
</evidence>
<dbReference type="EMBL" id="CP182909">
    <property type="protein sequence ID" value="XPM63410.1"/>
    <property type="molecule type" value="Genomic_DNA"/>
</dbReference>
<accession>A0ACD5GRA7</accession>